<geneLocation type="mitochondrion" evidence="1"/>
<proteinExistence type="predicted"/>
<comment type="caution">
    <text evidence="1">The sequence shown here is derived from an EMBL/GenBank/DDBJ whole genome shotgun (WGS) entry which is preliminary data.</text>
</comment>
<evidence type="ECO:0000313" key="1">
    <source>
        <dbReference type="EMBL" id="KUM46843.1"/>
    </source>
</evidence>
<dbReference type="EMBL" id="LKAM01000009">
    <property type="protein sequence ID" value="KUM46843.1"/>
    <property type="molecule type" value="Genomic_DNA"/>
</dbReference>
<organism evidence="1">
    <name type="scientific">Picea glauca</name>
    <name type="common">White spruce</name>
    <name type="synonym">Pinus glauca</name>
    <dbReference type="NCBI Taxonomy" id="3330"/>
    <lineage>
        <taxon>Eukaryota</taxon>
        <taxon>Viridiplantae</taxon>
        <taxon>Streptophyta</taxon>
        <taxon>Embryophyta</taxon>
        <taxon>Tracheophyta</taxon>
        <taxon>Spermatophyta</taxon>
        <taxon>Pinopsida</taxon>
        <taxon>Pinidae</taxon>
        <taxon>Conifers I</taxon>
        <taxon>Pinales</taxon>
        <taxon>Pinaceae</taxon>
        <taxon>Picea</taxon>
    </lineage>
</organism>
<keyword evidence="1" id="KW-0496">Mitochondrion</keyword>
<protein>
    <submittedName>
        <fullName evidence="1">Uncharacterized protein</fullName>
    </submittedName>
</protein>
<dbReference type="AlphaFoldDB" id="A0A101LXA2"/>
<reference evidence="1" key="1">
    <citation type="journal article" date="2015" name="Genome Biol. Evol.">
        <title>Organellar Genomes of White Spruce (Picea glauca): Assembly and Annotation.</title>
        <authorList>
            <person name="Jackman S.D."/>
            <person name="Warren R.L."/>
            <person name="Gibb E.A."/>
            <person name="Vandervalk B.P."/>
            <person name="Mohamadi H."/>
            <person name="Chu J."/>
            <person name="Raymond A."/>
            <person name="Pleasance S."/>
            <person name="Coope R."/>
            <person name="Wildung M.R."/>
            <person name="Ritland C.E."/>
            <person name="Bousquet J."/>
            <person name="Jones S.J."/>
            <person name="Bohlmann J."/>
            <person name="Birol I."/>
        </authorList>
    </citation>
    <scope>NUCLEOTIDE SEQUENCE [LARGE SCALE GENOMIC DNA]</scope>
    <source>
        <tissue evidence="1">Flushing bud</tissue>
    </source>
</reference>
<gene>
    <name evidence="1" type="ORF">ABT39_MTgene6298</name>
</gene>
<sequence>MLGINDAIRGGSSDICFFTHMEGRGLAKKVEKPLIQLPELFRCIHSRRRSGCGVKMPVPDQEWARI</sequence>
<name>A0A101LXA2_PICGL</name>
<accession>A0A101LXA2</accession>